<dbReference type="AlphaFoldDB" id="A0A9J6PH00"/>
<protein>
    <submittedName>
        <fullName evidence="2">WcaI family glycosyltransferase</fullName>
    </submittedName>
</protein>
<dbReference type="CDD" id="cd03794">
    <property type="entry name" value="GT4_WbuB-like"/>
    <property type="match status" value="1"/>
</dbReference>
<name>A0A9J6PH00_9PROT</name>
<accession>A0A9J6PH00</accession>
<dbReference type="Gene3D" id="3.40.50.2000">
    <property type="entry name" value="Glycogen Phosphorylase B"/>
    <property type="match status" value="2"/>
</dbReference>
<feature type="domain" description="Glycosyltransferase subfamily 4-like N-terminal" evidence="1">
    <location>
        <begin position="19"/>
        <end position="204"/>
    </location>
</feature>
<evidence type="ECO:0000313" key="2">
    <source>
        <dbReference type="EMBL" id="MCP1335370.1"/>
    </source>
</evidence>
<dbReference type="InterPro" id="IPR028098">
    <property type="entry name" value="Glyco_trans_4-like_N"/>
</dbReference>
<gene>
    <name evidence="2" type="ORF">NJQ99_03010</name>
</gene>
<dbReference type="Pfam" id="PF13692">
    <property type="entry name" value="Glyco_trans_1_4"/>
    <property type="match status" value="1"/>
</dbReference>
<proteinExistence type="predicted"/>
<dbReference type="Pfam" id="PF13579">
    <property type="entry name" value="Glyco_trans_4_4"/>
    <property type="match status" value="1"/>
</dbReference>
<dbReference type="PANTHER" id="PTHR45947">
    <property type="entry name" value="SULFOQUINOVOSYL TRANSFERASE SQD2"/>
    <property type="match status" value="1"/>
</dbReference>
<evidence type="ECO:0000313" key="3">
    <source>
        <dbReference type="Proteomes" id="UP001055804"/>
    </source>
</evidence>
<dbReference type="Proteomes" id="UP001055804">
    <property type="component" value="Unassembled WGS sequence"/>
</dbReference>
<reference evidence="2" key="1">
    <citation type="submission" date="2022-06" db="EMBL/GenBank/DDBJ databases">
        <title>Isolation and Genomics of Futiania mangrovii gen. nov., sp. nov., a Rare and Metabolically-versatile member in the Class Alphaproteobacteria.</title>
        <authorList>
            <person name="Liu L."/>
            <person name="Huang W.-C."/>
            <person name="Pan J."/>
            <person name="Li J."/>
            <person name="Huang Y."/>
            <person name="Du H."/>
            <person name="Liu Y."/>
            <person name="Li M."/>
        </authorList>
    </citation>
    <scope>NUCLEOTIDE SEQUENCE</scope>
    <source>
        <strain evidence="2">FT118</strain>
    </source>
</reference>
<sequence length="414" mass="43280">MRRLKLLVHGVNYPPDMLGIAKYTGEMCAWLAARGHEVAVVTAPPHYPAWKVPDGWPKGWHEEWRDGVRTIRCPVHVPGRPGAAGRLLHQASFAGASARPLLRAARCMRPDAVMGIAPATLPVPLVRLAARTSGAASWLHVQDLEADAALGLGMLPLWLGRAARAGERWLLTGFDRVSAITPPMADRLAAKGVARDRLSLFGNWVDTATIRPDVDGGAFRAAWGARAGTVVALYAGSMGEKQGLGVLAEAARVLKDRGEVLFVLAGAGAGRAALEDAVEGLQNVRMTGPVAEADLPALLAAADLHLLPQRAGAADLLLPSKLAGMLASGRPVVAGAAPGTSLAAEVEGAGLCVAPEDGEALARAVADLAGDAERRRTLGAAARARACARWDRETVLGGLERELTALADARDLSR</sequence>
<organism evidence="2 3">
    <name type="scientific">Futiania mangrovi</name>
    <dbReference type="NCBI Taxonomy" id="2959716"/>
    <lineage>
        <taxon>Bacteria</taxon>
        <taxon>Pseudomonadati</taxon>
        <taxon>Pseudomonadota</taxon>
        <taxon>Alphaproteobacteria</taxon>
        <taxon>Futianiales</taxon>
        <taxon>Futianiaceae</taxon>
        <taxon>Futiania</taxon>
    </lineage>
</organism>
<evidence type="ECO:0000259" key="1">
    <source>
        <dbReference type="Pfam" id="PF13579"/>
    </source>
</evidence>
<dbReference type="InterPro" id="IPR050194">
    <property type="entry name" value="Glycosyltransferase_grp1"/>
</dbReference>
<keyword evidence="3" id="KW-1185">Reference proteome</keyword>
<dbReference type="SUPFAM" id="SSF53756">
    <property type="entry name" value="UDP-Glycosyltransferase/glycogen phosphorylase"/>
    <property type="match status" value="1"/>
</dbReference>
<comment type="caution">
    <text evidence="2">The sequence shown here is derived from an EMBL/GenBank/DDBJ whole genome shotgun (WGS) entry which is preliminary data.</text>
</comment>
<dbReference type="EMBL" id="JAMZFT010000001">
    <property type="protein sequence ID" value="MCP1335370.1"/>
    <property type="molecule type" value="Genomic_DNA"/>
</dbReference>
<dbReference type="NCBIfam" id="NF007640">
    <property type="entry name" value="PRK10307.1"/>
    <property type="match status" value="1"/>
</dbReference>
<dbReference type="PANTHER" id="PTHR45947:SF3">
    <property type="entry name" value="SULFOQUINOVOSYL TRANSFERASE SQD2"/>
    <property type="match status" value="1"/>
</dbReference>
<dbReference type="RefSeq" id="WP_269331317.1">
    <property type="nucleotide sequence ID" value="NZ_JAMZFT010000001.1"/>
</dbReference>
<dbReference type="GO" id="GO:0016758">
    <property type="term" value="F:hexosyltransferase activity"/>
    <property type="evidence" value="ECO:0007669"/>
    <property type="project" value="TreeGrafter"/>
</dbReference>